<evidence type="ECO:0000313" key="3">
    <source>
        <dbReference type="Proteomes" id="UP000307440"/>
    </source>
</evidence>
<dbReference type="Pfam" id="PF01926">
    <property type="entry name" value="MMR_HSR1"/>
    <property type="match status" value="1"/>
</dbReference>
<sequence length="312" mass="35728">MARNTKWKRDIHDGDLIYEEVPRSHDGRQDDIVIPIMGPTGVGKSSFINTLTGHSHARVGESLTSCTRNLQAIIMPLPAELVAEYTSLAYRRIVLVDTPGFDDTYSDDGEILRRIAVWLASCYDERMPVSGLIYMGDIAQKRIHGSTRLNLEMFQRLCGKKSFQSVVLVTTQWDTVQRPLGEAREKELLESFWCELVTGGAITKRVQRDNPGGHMDVLRHILEYVERDLTSSGPLKIQKEYVDQSKRIPLTEAGKKLKYTLAELRQMQENAVEEAPTEERREELRRALRATQVQLYRMKVSFLDKCKSVFQR</sequence>
<gene>
    <name evidence="2" type="ORF">FA15DRAFT_214025</name>
</gene>
<reference evidence="2 3" key="1">
    <citation type="journal article" date="2019" name="Nat. Ecol. Evol.">
        <title>Megaphylogeny resolves global patterns of mushroom evolution.</title>
        <authorList>
            <person name="Varga T."/>
            <person name="Krizsan K."/>
            <person name="Foldi C."/>
            <person name="Dima B."/>
            <person name="Sanchez-Garcia M."/>
            <person name="Sanchez-Ramirez S."/>
            <person name="Szollosi G.J."/>
            <person name="Szarkandi J.G."/>
            <person name="Papp V."/>
            <person name="Albert L."/>
            <person name="Andreopoulos W."/>
            <person name="Angelini C."/>
            <person name="Antonin V."/>
            <person name="Barry K.W."/>
            <person name="Bougher N.L."/>
            <person name="Buchanan P."/>
            <person name="Buyck B."/>
            <person name="Bense V."/>
            <person name="Catcheside P."/>
            <person name="Chovatia M."/>
            <person name="Cooper J."/>
            <person name="Damon W."/>
            <person name="Desjardin D."/>
            <person name="Finy P."/>
            <person name="Geml J."/>
            <person name="Haridas S."/>
            <person name="Hughes K."/>
            <person name="Justo A."/>
            <person name="Karasinski D."/>
            <person name="Kautmanova I."/>
            <person name="Kiss B."/>
            <person name="Kocsube S."/>
            <person name="Kotiranta H."/>
            <person name="LaButti K.M."/>
            <person name="Lechner B.E."/>
            <person name="Liimatainen K."/>
            <person name="Lipzen A."/>
            <person name="Lukacs Z."/>
            <person name="Mihaltcheva S."/>
            <person name="Morgado L.N."/>
            <person name="Niskanen T."/>
            <person name="Noordeloos M.E."/>
            <person name="Ohm R.A."/>
            <person name="Ortiz-Santana B."/>
            <person name="Ovrebo C."/>
            <person name="Racz N."/>
            <person name="Riley R."/>
            <person name="Savchenko A."/>
            <person name="Shiryaev A."/>
            <person name="Soop K."/>
            <person name="Spirin V."/>
            <person name="Szebenyi C."/>
            <person name="Tomsovsky M."/>
            <person name="Tulloss R.E."/>
            <person name="Uehling J."/>
            <person name="Grigoriev I.V."/>
            <person name="Vagvolgyi C."/>
            <person name="Papp T."/>
            <person name="Martin F.M."/>
            <person name="Miettinen O."/>
            <person name="Hibbett D.S."/>
            <person name="Nagy L.G."/>
        </authorList>
    </citation>
    <scope>NUCLEOTIDE SEQUENCE [LARGE SCALE GENOMIC DNA]</scope>
    <source>
        <strain evidence="2 3">CBS 121175</strain>
    </source>
</reference>
<feature type="domain" description="G" evidence="1">
    <location>
        <begin position="35"/>
        <end position="103"/>
    </location>
</feature>
<dbReference type="InterPro" id="IPR006073">
    <property type="entry name" value="GTP-bd"/>
</dbReference>
<keyword evidence="3" id="KW-1185">Reference proteome</keyword>
<dbReference type="GO" id="GO:0005525">
    <property type="term" value="F:GTP binding"/>
    <property type="evidence" value="ECO:0007669"/>
    <property type="project" value="InterPro"/>
</dbReference>
<dbReference type="EMBL" id="ML210346">
    <property type="protein sequence ID" value="TFK19337.1"/>
    <property type="molecule type" value="Genomic_DNA"/>
</dbReference>
<protein>
    <recommendedName>
        <fullName evidence="1">G domain-containing protein</fullName>
    </recommendedName>
</protein>
<dbReference type="AlphaFoldDB" id="A0A5C3KHG3"/>
<dbReference type="CDD" id="cd00882">
    <property type="entry name" value="Ras_like_GTPase"/>
    <property type="match status" value="1"/>
</dbReference>
<dbReference type="InterPro" id="IPR027417">
    <property type="entry name" value="P-loop_NTPase"/>
</dbReference>
<evidence type="ECO:0000313" key="2">
    <source>
        <dbReference type="EMBL" id="TFK19337.1"/>
    </source>
</evidence>
<name>A0A5C3KHG3_COPMA</name>
<dbReference type="Gene3D" id="3.40.50.300">
    <property type="entry name" value="P-loop containing nucleotide triphosphate hydrolases"/>
    <property type="match status" value="1"/>
</dbReference>
<organism evidence="2 3">
    <name type="scientific">Coprinopsis marcescibilis</name>
    <name type="common">Agaric fungus</name>
    <name type="synonym">Psathyrella marcescibilis</name>
    <dbReference type="NCBI Taxonomy" id="230819"/>
    <lineage>
        <taxon>Eukaryota</taxon>
        <taxon>Fungi</taxon>
        <taxon>Dikarya</taxon>
        <taxon>Basidiomycota</taxon>
        <taxon>Agaricomycotina</taxon>
        <taxon>Agaricomycetes</taxon>
        <taxon>Agaricomycetidae</taxon>
        <taxon>Agaricales</taxon>
        <taxon>Agaricineae</taxon>
        <taxon>Psathyrellaceae</taxon>
        <taxon>Coprinopsis</taxon>
    </lineage>
</organism>
<dbReference type="Proteomes" id="UP000307440">
    <property type="component" value="Unassembled WGS sequence"/>
</dbReference>
<evidence type="ECO:0000259" key="1">
    <source>
        <dbReference type="Pfam" id="PF01926"/>
    </source>
</evidence>
<dbReference type="OrthoDB" id="8954335at2759"/>
<accession>A0A5C3KHG3</accession>
<dbReference type="SUPFAM" id="SSF52540">
    <property type="entry name" value="P-loop containing nucleoside triphosphate hydrolases"/>
    <property type="match status" value="1"/>
</dbReference>
<proteinExistence type="predicted"/>